<keyword evidence="4" id="KW-0539">Nucleus</keyword>
<dbReference type="Proteomes" id="UP000662931">
    <property type="component" value="Chromosome 4"/>
</dbReference>
<dbReference type="GeneID" id="62196878"/>
<feature type="compositionally biased region" description="Basic and acidic residues" evidence="5">
    <location>
        <begin position="231"/>
        <end position="261"/>
    </location>
</feature>
<dbReference type="GO" id="GO:0006364">
    <property type="term" value="P:rRNA processing"/>
    <property type="evidence" value="ECO:0007669"/>
    <property type="project" value="UniProtKB-KW"/>
</dbReference>
<evidence type="ECO:0000256" key="2">
    <source>
        <dbReference type="ARBA" id="ARBA00006374"/>
    </source>
</evidence>
<gene>
    <name evidence="6" type="ORF">FOA43_003478</name>
</gene>
<evidence type="ECO:0000313" key="6">
    <source>
        <dbReference type="EMBL" id="QPG76092.1"/>
    </source>
</evidence>
<dbReference type="PANTHER" id="PTHR13026:SF0">
    <property type="entry name" value="RIBOSOMAL RNA PROCESSING 1B"/>
    <property type="match status" value="1"/>
</dbReference>
<evidence type="ECO:0000256" key="5">
    <source>
        <dbReference type="SAM" id="MobiDB-lite"/>
    </source>
</evidence>
<comment type="subcellular location">
    <subcellularLocation>
        <location evidence="1">Nucleus</location>
    </subcellularLocation>
</comment>
<dbReference type="Pfam" id="PF05997">
    <property type="entry name" value="Nop52"/>
    <property type="match status" value="2"/>
</dbReference>
<reference evidence="6" key="1">
    <citation type="submission" date="2020-10" db="EMBL/GenBank/DDBJ databases">
        <authorList>
            <person name="Roach M.J.R."/>
        </authorList>
    </citation>
    <scope>NUCLEOTIDE SEQUENCE</scope>
    <source>
        <strain evidence="6">CBS 1945</strain>
    </source>
</reference>
<proteinExistence type="inferred from homology"/>
<evidence type="ECO:0000256" key="1">
    <source>
        <dbReference type="ARBA" id="ARBA00004123"/>
    </source>
</evidence>
<evidence type="ECO:0000256" key="3">
    <source>
        <dbReference type="ARBA" id="ARBA00022552"/>
    </source>
</evidence>
<name>A0A875S854_EENNA</name>
<feature type="region of interest" description="Disordered" evidence="5">
    <location>
        <begin position="231"/>
        <end position="274"/>
    </location>
</feature>
<accession>A0A875S854</accession>
<dbReference type="InterPro" id="IPR010301">
    <property type="entry name" value="RRP1"/>
</dbReference>
<evidence type="ECO:0000256" key="4">
    <source>
        <dbReference type="ARBA" id="ARBA00023242"/>
    </source>
</evidence>
<keyword evidence="7" id="KW-1185">Reference proteome</keyword>
<dbReference type="GO" id="GO:0030688">
    <property type="term" value="C:preribosome, small subunit precursor"/>
    <property type="evidence" value="ECO:0007669"/>
    <property type="project" value="InterPro"/>
</dbReference>
<dbReference type="KEGG" id="bnn:FOA43_003478"/>
<sequence>MKTNTFVRKLASNDRKTRVRAFETLTQYISSRSHTRKLSLLELQKLWKGLYYAMWFSDKALPQKRLATQMSSLFSECVSDEQFALFVTAFWSIMAREWTEIDKWRTDKDSKFDKKLVDAYISALEEGILSGELKLPSYIVMHIVDVWLDELERVIFELDDDEDTPENDDVKDEEEEEKVLQEKKDLVSKIPIDKLLEPFAILLKKTPQKALKNRIRENIFEDQRLKDWGVDTDGYVDKKTTSAEDSKEEINDQDEGQKQADGDADEAWSGFGDN</sequence>
<organism evidence="6 7">
    <name type="scientific">Eeniella nana</name>
    <name type="common">Yeast</name>
    <name type="synonym">Brettanomyces nanus</name>
    <dbReference type="NCBI Taxonomy" id="13502"/>
    <lineage>
        <taxon>Eukaryota</taxon>
        <taxon>Fungi</taxon>
        <taxon>Dikarya</taxon>
        <taxon>Ascomycota</taxon>
        <taxon>Saccharomycotina</taxon>
        <taxon>Pichiomycetes</taxon>
        <taxon>Pichiales</taxon>
        <taxon>Pichiaceae</taxon>
        <taxon>Brettanomyces</taxon>
    </lineage>
</organism>
<evidence type="ECO:0008006" key="8">
    <source>
        <dbReference type="Google" id="ProtNLM"/>
    </source>
</evidence>
<dbReference type="PANTHER" id="PTHR13026">
    <property type="entry name" value="NNP-1 PROTEIN NOVEL NUCLEAR PROTEIN 1 NOP52"/>
    <property type="match status" value="1"/>
</dbReference>
<dbReference type="AlphaFoldDB" id="A0A875S854"/>
<evidence type="ECO:0000313" key="7">
    <source>
        <dbReference type="Proteomes" id="UP000662931"/>
    </source>
</evidence>
<dbReference type="GO" id="GO:0005634">
    <property type="term" value="C:nucleus"/>
    <property type="evidence" value="ECO:0007669"/>
    <property type="project" value="UniProtKB-SubCell"/>
</dbReference>
<keyword evidence="3" id="KW-0698">rRNA processing</keyword>
<dbReference type="EMBL" id="CP064815">
    <property type="protein sequence ID" value="QPG76092.1"/>
    <property type="molecule type" value="Genomic_DNA"/>
</dbReference>
<comment type="similarity">
    <text evidence="2">Belongs to the RRP1 family.</text>
</comment>
<dbReference type="RefSeq" id="XP_038779657.1">
    <property type="nucleotide sequence ID" value="XM_038923729.1"/>
</dbReference>
<protein>
    <recommendedName>
        <fullName evidence="8">Ribosomal RNA-processing protein 1</fullName>
    </recommendedName>
</protein>
<dbReference type="OrthoDB" id="2019504at2759"/>